<dbReference type="Proteomes" id="UP000466931">
    <property type="component" value="Chromosome"/>
</dbReference>
<evidence type="ECO:0000256" key="2">
    <source>
        <dbReference type="SAM" id="MobiDB-lite"/>
    </source>
</evidence>
<keyword evidence="6" id="KW-1185">Reference proteome</keyword>
<dbReference type="AlphaFoldDB" id="A0A7I7Y111"/>
<gene>
    <name evidence="5" type="ORF">MCNF_33170</name>
</gene>
<dbReference type="EMBL" id="AP022612">
    <property type="protein sequence ID" value="BBZ34712.1"/>
    <property type="molecule type" value="Genomic_DNA"/>
</dbReference>
<dbReference type="Pfam" id="PF00722">
    <property type="entry name" value="Glyco_hydro_16"/>
    <property type="match status" value="1"/>
</dbReference>
<dbReference type="Gene3D" id="2.60.120.200">
    <property type="match status" value="1"/>
</dbReference>
<protein>
    <submittedName>
        <fullName evidence="5">Putative beta-glucanase</fullName>
    </submittedName>
</protein>
<evidence type="ECO:0000256" key="3">
    <source>
        <dbReference type="SAM" id="SignalP"/>
    </source>
</evidence>
<dbReference type="SUPFAM" id="SSF49899">
    <property type="entry name" value="Concanavalin A-like lectins/glucanases"/>
    <property type="match status" value="1"/>
</dbReference>
<proteinExistence type="inferred from homology"/>
<feature type="region of interest" description="Disordered" evidence="2">
    <location>
        <begin position="16"/>
        <end position="36"/>
    </location>
</feature>
<name>A0A7I7Y111_9MYCO</name>
<feature type="domain" description="GH16" evidence="4">
    <location>
        <begin position="21"/>
        <end position="270"/>
    </location>
</feature>
<reference evidence="5" key="1">
    <citation type="journal article" date="2019" name="Emerg. Microbes Infect.">
        <title>Comprehensive subspecies identification of 175 nontuberculous mycobacteria species based on 7547 genomic profiles.</title>
        <authorList>
            <person name="Matsumoto Y."/>
            <person name="Kinjo T."/>
            <person name="Motooka D."/>
            <person name="Nabeya D."/>
            <person name="Jung N."/>
            <person name="Uechi K."/>
            <person name="Horii T."/>
            <person name="Iida T."/>
            <person name="Fujita J."/>
            <person name="Nakamura S."/>
        </authorList>
    </citation>
    <scope>NUCLEOTIDE SEQUENCE [LARGE SCALE GENOMIC DNA]</scope>
    <source>
        <strain evidence="5">JCM 13671</strain>
    </source>
</reference>
<accession>A0A7I7Y111</accession>
<dbReference type="InterPro" id="IPR050546">
    <property type="entry name" value="Glycosyl_Hydrlase_16"/>
</dbReference>
<dbReference type="PANTHER" id="PTHR10963:SF55">
    <property type="entry name" value="GLYCOSIDE HYDROLASE FAMILY 16 PROTEIN"/>
    <property type="match status" value="1"/>
</dbReference>
<feature type="chain" id="PRO_5029800318" evidence="3">
    <location>
        <begin position="20"/>
        <end position="270"/>
    </location>
</feature>
<dbReference type="PANTHER" id="PTHR10963">
    <property type="entry name" value="GLYCOSYL HYDROLASE-RELATED"/>
    <property type="match status" value="1"/>
</dbReference>
<evidence type="ECO:0000259" key="4">
    <source>
        <dbReference type="PROSITE" id="PS51762"/>
    </source>
</evidence>
<keyword evidence="3" id="KW-0732">Signal</keyword>
<evidence type="ECO:0000256" key="1">
    <source>
        <dbReference type="ARBA" id="ARBA00006865"/>
    </source>
</evidence>
<evidence type="ECO:0000313" key="6">
    <source>
        <dbReference type="Proteomes" id="UP000466931"/>
    </source>
</evidence>
<sequence length="270" mass="29559">MMAGLGVAAAALPLPNALAEPPQPDAPAPGPQGQAQAGMLFADDFDGPAGSSIDYSKWRVMPARERIKNPVFWDRPENMGEYRDSRENLFLDGKGNLVIRATKEGDKYFGAKIVGTQPVGIGSTWEARIKLECLTAGCWPAWWILNDNPVDGGEIDLMEWYGNGEWPSGTTVHSKLDGTSHVTQPMAVDGNWHTWRATWDQNGIYFWKDYAPGMEPFFRVPAFSMDPWPFNNPGYTFVPVLNVAVAGSGGGDPAGGSYPAQMIVDYVRVF</sequence>
<dbReference type="InterPro" id="IPR013320">
    <property type="entry name" value="ConA-like_dom_sf"/>
</dbReference>
<dbReference type="PROSITE" id="PS51762">
    <property type="entry name" value="GH16_2"/>
    <property type="match status" value="1"/>
</dbReference>
<dbReference type="GO" id="GO:0005975">
    <property type="term" value="P:carbohydrate metabolic process"/>
    <property type="evidence" value="ECO:0007669"/>
    <property type="project" value="InterPro"/>
</dbReference>
<feature type="compositionally biased region" description="Pro residues" evidence="2">
    <location>
        <begin position="21"/>
        <end position="30"/>
    </location>
</feature>
<organism evidence="5 6">
    <name type="scientific">Mycolicibacterium confluentis</name>
    <dbReference type="NCBI Taxonomy" id="28047"/>
    <lineage>
        <taxon>Bacteria</taxon>
        <taxon>Bacillati</taxon>
        <taxon>Actinomycetota</taxon>
        <taxon>Actinomycetes</taxon>
        <taxon>Mycobacteriales</taxon>
        <taxon>Mycobacteriaceae</taxon>
        <taxon>Mycolicibacterium</taxon>
    </lineage>
</organism>
<dbReference type="InterPro" id="IPR000757">
    <property type="entry name" value="Beta-glucanase-like"/>
</dbReference>
<dbReference type="GO" id="GO:0004553">
    <property type="term" value="F:hydrolase activity, hydrolyzing O-glycosyl compounds"/>
    <property type="evidence" value="ECO:0007669"/>
    <property type="project" value="InterPro"/>
</dbReference>
<comment type="similarity">
    <text evidence="1">Belongs to the glycosyl hydrolase 16 family.</text>
</comment>
<feature type="signal peptide" evidence="3">
    <location>
        <begin position="1"/>
        <end position="19"/>
    </location>
</feature>
<reference evidence="5" key="2">
    <citation type="submission" date="2020-02" db="EMBL/GenBank/DDBJ databases">
        <authorList>
            <person name="Matsumoto Y."/>
            <person name="Motooka D."/>
            <person name="Nakamura S."/>
        </authorList>
    </citation>
    <scope>NUCLEOTIDE SEQUENCE</scope>
    <source>
        <strain evidence="5">JCM 13671</strain>
    </source>
</reference>
<evidence type="ECO:0000313" key="5">
    <source>
        <dbReference type="EMBL" id="BBZ34712.1"/>
    </source>
</evidence>